<reference evidence="1 2" key="1">
    <citation type="submission" date="2024-02" db="EMBL/GenBank/DDBJ databases">
        <authorList>
            <person name="Vignale AGUSTIN F."/>
            <person name="Sosa J E."/>
            <person name="Modenutti C."/>
        </authorList>
    </citation>
    <scope>NUCLEOTIDE SEQUENCE [LARGE SCALE GENOMIC DNA]</scope>
</reference>
<name>A0ABC8TLN0_9AQUA</name>
<evidence type="ECO:0000313" key="2">
    <source>
        <dbReference type="Proteomes" id="UP001642360"/>
    </source>
</evidence>
<dbReference type="AlphaFoldDB" id="A0ABC8TLN0"/>
<dbReference type="Proteomes" id="UP001642360">
    <property type="component" value="Unassembled WGS sequence"/>
</dbReference>
<proteinExistence type="predicted"/>
<dbReference type="EMBL" id="CAUOFW020005491">
    <property type="protein sequence ID" value="CAK9170387.1"/>
    <property type="molecule type" value="Genomic_DNA"/>
</dbReference>
<sequence length="112" mass="12992">MVPEDVVFFKLICRKTSNWGVKKRERAIFERIELTRVSQAEAYDTKFIRNLVAIAPNKEMLKKSLAEKRQARLVGEARANKQRHLGKSFELPHRDVELPIFKEVITADLPST</sequence>
<accession>A0ABC8TLN0</accession>
<protein>
    <submittedName>
        <fullName evidence="1">Uncharacterized protein</fullName>
    </submittedName>
</protein>
<gene>
    <name evidence="1" type="ORF">ILEXP_LOCUS39869</name>
</gene>
<evidence type="ECO:0000313" key="1">
    <source>
        <dbReference type="EMBL" id="CAK9170387.1"/>
    </source>
</evidence>
<organism evidence="1 2">
    <name type="scientific">Ilex paraguariensis</name>
    <name type="common">yerba mate</name>
    <dbReference type="NCBI Taxonomy" id="185542"/>
    <lineage>
        <taxon>Eukaryota</taxon>
        <taxon>Viridiplantae</taxon>
        <taxon>Streptophyta</taxon>
        <taxon>Embryophyta</taxon>
        <taxon>Tracheophyta</taxon>
        <taxon>Spermatophyta</taxon>
        <taxon>Magnoliopsida</taxon>
        <taxon>eudicotyledons</taxon>
        <taxon>Gunneridae</taxon>
        <taxon>Pentapetalae</taxon>
        <taxon>asterids</taxon>
        <taxon>campanulids</taxon>
        <taxon>Aquifoliales</taxon>
        <taxon>Aquifoliaceae</taxon>
        <taxon>Ilex</taxon>
    </lineage>
</organism>
<comment type="caution">
    <text evidence="1">The sequence shown here is derived from an EMBL/GenBank/DDBJ whole genome shotgun (WGS) entry which is preliminary data.</text>
</comment>
<keyword evidence="2" id="KW-1185">Reference proteome</keyword>